<protein>
    <recommendedName>
        <fullName evidence="3">NF-kappa-B-activating protein C-terminal domain-containing protein</fullName>
    </recommendedName>
</protein>
<feature type="region of interest" description="Disordered" evidence="2">
    <location>
        <begin position="1"/>
        <end position="20"/>
    </location>
</feature>
<name>A0ABQ7CER8_BRACR</name>
<keyword evidence="5" id="KW-1185">Reference proteome</keyword>
<dbReference type="EMBL" id="QGKV02000832">
    <property type="protein sequence ID" value="KAF3550072.1"/>
    <property type="molecule type" value="Genomic_DNA"/>
</dbReference>
<dbReference type="Pfam" id="PF06047">
    <property type="entry name" value="Nkap_C"/>
    <property type="match status" value="1"/>
</dbReference>
<dbReference type="InterPro" id="IPR040466">
    <property type="entry name" value="NKAP"/>
</dbReference>
<dbReference type="InterPro" id="IPR009269">
    <property type="entry name" value="NKAP_C"/>
</dbReference>
<accession>A0ABQ7CER8</accession>
<reference evidence="4 5" key="1">
    <citation type="journal article" date="2020" name="BMC Genomics">
        <title>Intraspecific diversification of the crop wild relative Brassica cretica Lam. using demographic model selection.</title>
        <authorList>
            <person name="Kioukis A."/>
            <person name="Michalopoulou V.A."/>
            <person name="Briers L."/>
            <person name="Pirintsos S."/>
            <person name="Studholme D.J."/>
            <person name="Pavlidis P."/>
            <person name="Sarris P.F."/>
        </authorList>
    </citation>
    <scope>NUCLEOTIDE SEQUENCE [LARGE SCALE GENOMIC DNA]</scope>
    <source>
        <strain evidence="5">cv. PFS-1207/04</strain>
    </source>
</reference>
<evidence type="ECO:0000313" key="4">
    <source>
        <dbReference type="EMBL" id="KAF3550072.1"/>
    </source>
</evidence>
<proteinExistence type="inferred from homology"/>
<sequence>MPLPKAEGHISYGGALRPGEGDAISQMNAIRIRKENQVYSAQDKRALAMFNYEEKAKREAKVMSDLSRLVQRHMGDELGPNHDPFGAVKADGADD</sequence>
<dbReference type="PANTHER" id="PTHR13087">
    <property type="entry name" value="NF-KAPPA B ACTIVATING PROTEIN"/>
    <property type="match status" value="1"/>
</dbReference>
<dbReference type="PANTHER" id="PTHR13087:SF0">
    <property type="entry name" value="NFKB ACTIVATING PROTEIN LIKE"/>
    <property type="match status" value="1"/>
</dbReference>
<comment type="similarity">
    <text evidence="1">Belongs to the NKAP family.</text>
</comment>
<organism evidence="4 5">
    <name type="scientific">Brassica cretica</name>
    <name type="common">Mustard</name>
    <dbReference type="NCBI Taxonomy" id="69181"/>
    <lineage>
        <taxon>Eukaryota</taxon>
        <taxon>Viridiplantae</taxon>
        <taxon>Streptophyta</taxon>
        <taxon>Embryophyta</taxon>
        <taxon>Tracheophyta</taxon>
        <taxon>Spermatophyta</taxon>
        <taxon>Magnoliopsida</taxon>
        <taxon>eudicotyledons</taxon>
        <taxon>Gunneridae</taxon>
        <taxon>Pentapetalae</taxon>
        <taxon>rosids</taxon>
        <taxon>malvids</taxon>
        <taxon>Brassicales</taxon>
        <taxon>Brassicaceae</taxon>
        <taxon>Brassiceae</taxon>
        <taxon>Brassica</taxon>
    </lineage>
</organism>
<gene>
    <name evidence="4" type="ORF">DY000_02010652</name>
</gene>
<feature type="region of interest" description="Disordered" evidence="2">
    <location>
        <begin position="74"/>
        <end position="95"/>
    </location>
</feature>
<feature type="domain" description="NF-kappa-B-activating protein C-terminal" evidence="3">
    <location>
        <begin position="26"/>
        <end position="71"/>
    </location>
</feature>
<evidence type="ECO:0000256" key="1">
    <source>
        <dbReference type="ARBA" id="ARBA00009313"/>
    </source>
</evidence>
<evidence type="ECO:0000256" key="2">
    <source>
        <dbReference type="SAM" id="MobiDB-lite"/>
    </source>
</evidence>
<evidence type="ECO:0000259" key="3">
    <source>
        <dbReference type="Pfam" id="PF06047"/>
    </source>
</evidence>
<comment type="caution">
    <text evidence="4">The sequence shown here is derived from an EMBL/GenBank/DDBJ whole genome shotgun (WGS) entry which is preliminary data.</text>
</comment>
<dbReference type="Proteomes" id="UP000266723">
    <property type="component" value="Unassembled WGS sequence"/>
</dbReference>
<evidence type="ECO:0000313" key="5">
    <source>
        <dbReference type="Proteomes" id="UP000266723"/>
    </source>
</evidence>